<dbReference type="InterPro" id="IPR006311">
    <property type="entry name" value="TAT_signal"/>
</dbReference>
<proteinExistence type="inferred from homology"/>
<dbReference type="SUPFAM" id="SSF56601">
    <property type="entry name" value="beta-lactamase/transpeptidase-like"/>
    <property type="match status" value="1"/>
</dbReference>
<dbReference type="PANTHER" id="PTHR35333">
    <property type="entry name" value="BETA-LACTAMASE"/>
    <property type="match status" value="1"/>
</dbReference>
<dbReference type="Gene3D" id="3.40.710.10">
    <property type="entry name" value="DD-peptidase/beta-lactamase superfamily"/>
    <property type="match status" value="1"/>
</dbReference>
<dbReference type="AlphaFoldDB" id="W6MAW7"/>
<dbReference type="GO" id="GO:0008800">
    <property type="term" value="F:beta-lactamase activity"/>
    <property type="evidence" value="ECO:0007669"/>
    <property type="project" value="UniProtKB-EC"/>
</dbReference>
<comment type="catalytic activity">
    <reaction evidence="1">
        <text>a beta-lactam + H2O = a substituted beta-amino acid</text>
        <dbReference type="Rhea" id="RHEA:20401"/>
        <dbReference type="ChEBI" id="CHEBI:15377"/>
        <dbReference type="ChEBI" id="CHEBI:35627"/>
        <dbReference type="ChEBI" id="CHEBI:140347"/>
        <dbReference type="EC" id="3.5.2.6"/>
    </reaction>
</comment>
<comment type="similarity">
    <text evidence="2">Belongs to the class-A beta-lactamase family.</text>
</comment>
<reference evidence="6" key="2">
    <citation type="submission" date="2014-03" db="EMBL/GenBank/DDBJ databases">
        <title>Candidatus Competibacter-lineage genomes retrieved from metagenomes reveal functional metabolic diversity.</title>
        <authorList>
            <person name="McIlroy S.J."/>
            <person name="Albertsen M."/>
            <person name="Andresen E.K."/>
            <person name="Saunders A.M."/>
            <person name="Kristiansen R."/>
            <person name="Stokholm-Bjerregaard M."/>
            <person name="Nielsen K.L."/>
            <person name="Nielsen P.H."/>
        </authorList>
    </citation>
    <scope>NUCLEOTIDE SEQUENCE</scope>
    <source>
        <strain evidence="6">Run_A_D11</strain>
    </source>
</reference>
<evidence type="ECO:0000313" key="7">
    <source>
        <dbReference type="Proteomes" id="UP000035760"/>
    </source>
</evidence>
<dbReference type="STRING" id="1400863.BN873_390011"/>
<dbReference type="GO" id="GO:0030655">
    <property type="term" value="P:beta-lactam antibiotic catabolic process"/>
    <property type="evidence" value="ECO:0007669"/>
    <property type="project" value="InterPro"/>
</dbReference>
<protein>
    <recommendedName>
        <fullName evidence="3">beta-lactamase</fullName>
        <ecNumber evidence="3">3.5.2.6</ecNumber>
    </recommendedName>
    <alternativeName>
        <fullName evidence="4">Penicillinase</fullName>
    </alternativeName>
</protein>
<keyword evidence="7" id="KW-1185">Reference proteome</keyword>
<accession>W6MAW7</accession>
<dbReference type="InterPro" id="IPR045155">
    <property type="entry name" value="Beta-lactam_cat"/>
</dbReference>
<sequence>MPLLLPPMPDIPSEIDSVPDPARRALLTGLGALFASAGLSALPRDAAAQWGGEPPPIDRPTWYNRPSRYDYPPRYNRRPWYPQSGWQNRQSYSEQPTYSSDLQRWASRDLNVSIQRYLTDQRERGRVATNERTAWLVYDFTSGRFLATINAGLSYQSASMIKPFIALAFFHKVEDGTFDYTPFRREQMENMIQHSSNRATNYFIALLNETSSRSGPAEAEHTIKRRNPGVFRGTRIVEYIPRSGRTYRNRASALDYHRFLQALWYDELPYSDEIKRLMNLPNRDRVFTGAREIPYGTLVFDKTGTTARLCGDMGILVARGTDGRRYPYTFIGIIEKSRPTSRYMLWQNIRGNVIRQVSNIAYNHMRQMYDLA</sequence>
<organism evidence="6 7">
    <name type="scientific">Candidatus Competibacter denitrificans Run_A_D11</name>
    <dbReference type="NCBI Taxonomy" id="1400863"/>
    <lineage>
        <taxon>Bacteria</taxon>
        <taxon>Pseudomonadati</taxon>
        <taxon>Pseudomonadota</taxon>
        <taxon>Gammaproteobacteria</taxon>
        <taxon>Candidatus Competibacteraceae</taxon>
        <taxon>Candidatus Competibacter</taxon>
    </lineage>
</organism>
<dbReference type="GO" id="GO:0046677">
    <property type="term" value="P:response to antibiotic"/>
    <property type="evidence" value="ECO:0007669"/>
    <property type="project" value="InterPro"/>
</dbReference>
<feature type="domain" description="Beta-lactamase class A catalytic" evidence="5">
    <location>
        <begin position="188"/>
        <end position="326"/>
    </location>
</feature>
<evidence type="ECO:0000259" key="5">
    <source>
        <dbReference type="Pfam" id="PF13354"/>
    </source>
</evidence>
<dbReference type="PROSITE" id="PS51318">
    <property type="entry name" value="TAT"/>
    <property type="match status" value="1"/>
</dbReference>
<dbReference type="OrthoDB" id="7054239at2"/>
<evidence type="ECO:0000313" key="6">
    <source>
        <dbReference type="EMBL" id="CDI03135.1"/>
    </source>
</evidence>
<dbReference type="Pfam" id="PF13354">
    <property type="entry name" value="Beta-lactamase2"/>
    <property type="match status" value="1"/>
</dbReference>
<evidence type="ECO:0000256" key="1">
    <source>
        <dbReference type="ARBA" id="ARBA00001526"/>
    </source>
</evidence>
<evidence type="ECO:0000256" key="4">
    <source>
        <dbReference type="ARBA" id="ARBA00030171"/>
    </source>
</evidence>
<evidence type="ECO:0000256" key="2">
    <source>
        <dbReference type="ARBA" id="ARBA00009009"/>
    </source>
</evidence>
<evidence type="ECO:0000256" key="3">
    <source>
        <dbReference type="ARBA" id="ARBA00012865"/>
    </source>
</evidence>
<dbReference type="Proteomes" id="UP000035760">
    <property type="component" value="Unassembled WGS sequence"/>
</dbReference>
<dbReference type="InterPro" id="IPR000871">
    <property type="entry name" value="Beta-lactam_class-A"/>
</dbReference>
<dbReference type="RefSeq" id="WP_053085301.1">
    <property type="nucleotide sequence ID" value="NZ_CBTJ020000046.1"/>
</dbReference>
<dbReference type="InterPro" id="IPR012338">
    <property type="entry name" value="Beta-lactam/transpept-like"/>
</dbReference>
<dbReference type="EC" id="3.5.2.6" evidence="3"/>
<dbReference type="PANTHER" id="PTHR35333:SF3">
    <property type="entry name" value="BETA-LACTAMASE-TYPE TRANSPEPTIDASE FOLD CONTAINING PROTEIN"/>
    <property type="match status" value="1"/>
</dbReference>
<dbReference type="EMBL" id="CBTJ020000046">
    <property type="protein sequence ID" value="CDI03135.1"/>
    <property type="molecule type" value="Genomic_DNA"/>
</dbReference>
<reference evidence="6" key="1">
    <citation type="submission" date="2013-07" db="EMBL/GenBank/DDBJ databases">
        <authorList>
            <person name="McIlroy S."/>
        </authorList>
    </citation>
    <scope>NUCLEOTIDE SEQUENCE [LARGE SCALE GENOMIC DNA]</scope>
    <source>
        <strain evidence="6">Run_A_D11</strain>
    </source>
</reference>
<name>W6MAW7_9GAMM</name>
<gene>
    <name evidence="6" type="ORF">BN873_390011</name>
</gene>
<comment type="caution">
    <text evidence="6">The sequence shown here is derived from an EMBL/GenBank/DDBJ whole genome shotgun (WGS) entry which is preliminary data.</text>
</comment>